<organism evidence="8 9">
    <name type="scientific">Parasporobacterium paucivorans DSM 15970</name>
    <dbReference type="NCBI Taxonomy" id="1122934"/>
    <lineage>
        <taxon>Bacteria</taxon>
        <taxon>Bacillati</taxon>
        <taxon>Bacillota</taxon>
        <taxon>Clostridia</taxon>
        <taxon>Lachnospirales</taxon>
        <taxon>Lachnospiraceae</taxon>
        <taxon>Parasporobacterium</taxon>
    </lineage>
</organism>
<evidence type="ECO:0000313" key="8">
    <source>
        <dbReference type="EMBL" id="SHI86874.1"/>
    </source>
</evidence>
<keyword evidence="4" id="KW-0479">Metal-binding</keyword>
<dbReference type="CDD" id="cd01335">
    <property type="entry name" value="Radical_SAM"/>
    <property type="match status" value="1"/>
</dbReference>
<dbReference type="SMART" id="SM00729">
    <property type="entry name" value="Elp3"/>
    <property type="match status" value="1"/>
</dbReference>
<dbReference type="Proteomes" id="UP000184342">
    <property type="component" value="Unassembled WGS sequence"/>
</dbReference>
<dbReference type="SFLD" id="SFLDG01091">
    <property type="entry name" value="uncharacterized_CHP01210-like"/>
    <property type="match status" value="1"/>
</dbReference>
<dbReference type="InterPro" id="IPR005911">
    <property type="entry name" value="YhcC-like"/>
</dbReference>
<feature type="domain" description="Radical SAM core" evidence="7">
    <location>
        <begin position="1"/>
        <end position="227"/>
    </location>
</feature>
<dbReference type="PANTHER" id="PTHR11135">
    <property type="entry name" value="HISTONE ACETYLTRANSFERASE-RELATED"/>
    <property type="match status" value="1"/>
</dbReference>
<evidence type="ECO:0000256" key="4">
    <source>
        <dbReference type="ARBA" id="ARBA00022723"/>
    </source>
</evidence>
<reference evidence="8 9" key="1">
    <citation type="submission" date="2016-11" db="EMBL/GenBank/DDBJ databases">
        <authorList>
            <person name="Jaros S."/>
            <person name="Januszkiewicz K."/>
            <person name="Wedrychowicz H."/>
        </authorList>
    </citation>
    <scope>NUCLEOTIDE SEQUENCE [LARGE SCALE GENOMIC DNA]</scope>
    <source>
        <strain evidence="8 9">DSM 15970</strain>
    </source>
</reference>
<evidence type="ECO:0000259" key="7">
    <source>
        <dbReference type="PROSITE" id="PS51918"/>
    </source>
</evidence>
<keyword evidence="3" id="KW-0949">S-adenosyl-L-methionine</keyword>
<dbReference type="GO" id="GO:0051539">
    <property type="term" value="F:4 iron, 4 sulfur cluster binding"/>
    <property type="evidence" value="ECO:0007669"/>
    <property type="project" value="UniProtKB-KW"/>
</dbReference>
<evidence type="ECO:0000256" key="1">
    <source>
        <dbReference type="ARBA" id="ARBA00001966"/>
    </source>
</evidence>
<gene>
    <name evidence="8" type="ORF">SAMN02745691_00955</name>
</gene>
<dbReference type="SFLD" id="SFLDS00029">
    <property type="entry name" value="Radical_SAM"/>
    <property type="match status" value="1"/>
</dbReference>
<protein>
    <recommendedName>
        <fullName evidence="7">Radical SAM core domain-containing protein</fullName>
    </recommendedName>
</protein>
<dbReference type="Pfam" id="PF04055">
    <property type="entry name" value="Radical_SAM"/>
    <property type="match status" value="1"/>
</dbReference>
<dbReference type="GO" id="GO:0003824">
    <property type="term" value="F:catalytic activity"/>
    <property type="evidence" value="ECO:0007669"/>
    <property type="project" value="InterPro"/>
</dbReference>
<dbReference type="PANTHER" id="PTHR11135:SF1">
    <property type="entry name" value="PROTEIN YHCC"/>
    <property type="match status" value="1"/>
</dbReference>
<keyword evidence="5" id="KW-0408">Iron</keyword>
<evidence type="ECO:0000256" key="2">
    <source>
        <dbReference type="ARBA" id="ARBA00022485"/>
    </source>
</evidence>
<evidence type="ECO:0000256" key="6">
    <source>
        <dbReference type="ARBA" id="ARBA00023014"/>
    </source>
</evidence>
<dbReference type="SUPFAM" id="SSF102114">
    <property type="entry name" value="Radical SAM enzymes"/>
    <property type="match status" value="1"/>
</dbReference>
<dbReference type="NCBIfam" id="TIGR01212">
    <property type="entry name" value="TIGR01212 family radical SAM protein"/>
    <property type="match status" value="1"/>
</dbReference>
<dbReference type="Pfam" id="PF16199">
    <property type="entry name" value="Radical_SAM_C"/>
    <property type="match status" value="1"/>
</dbReference>
<dbReference type="AlphaFoldDB" id="A0A1M6EN44"/>
<sequence>MTCPNRDGTIGTGGCIFCSQGGSGEFAESPDLSITGQIEAAKKKIRNKMTGSRYIAYFQNFTNTYAPVPYLEKIYREAVEHEDIVILSISTRPDCLGEEVMELLGKINQIKPVWVELGLQSIHAKTSQYIRRGYELPCFDEAVRKLKGLGIKVIVHVILGLPGEDSQDMLETIDYVGRAGVDGIKLQLLHVIRDTDLAGEYKLGKFEVLKLEEYMDILLQCIEHLPAGVVVHRITGDGPRNLVVAPMWSLDKKKVLNSINKQLREKDVRQGIQSISC</sequence>
<keyword evidence="2" id="KW-0004">4Fe-4S</keyword>
<dbReference type="InterPro" id="IPR039661">
    <property type="entry name" value="ELP3"/>
</dbReference>
<dbReference type="GO" id="GO:0046872">
    <property type="term" value="F:metal ion binding"/>
    <property type="evidence" value="ECO:0007669"/>
    <property type="project" value="UniProtKB-KW"/>
</dbReference>
<dbReference type="InterPro" id="IPR058240">
    <property type="entry name" value="rSAM_sf"/>
</dbReference>
<evidence type="ECO:0000313" key="9">
    <source>
        <dbReference type="Proteomes" id="UP000184342"/>
    </source>
</evidence>
<dbReference type="PROSITE" id="PS51918">
    <property type="entry name" value="RADICAL_SAM"/>
    <property type="match status" value="1"/>
</dbReference>
<dbReference type="InterPro" id="IPR032432">
    <property type="entry name" value="Radical_SAM_C"/>
</dbReference>
<evidence type="ECO:0000256" key="3">
    <source>
        <dbReference type="ARBA" id="ARBA00022691"/>
    </source>
</evidence>
<keyword evidence="9" id="KW-1185">Reference proteome</keyword>
<dbReference type="InterPro" id="IPR007197">
    <property type="entry name" value="rSAM"/>
</dbReference>
<proteinExistence type="predicted"/>
<comment type="cofactor">
    <cofactor evidence="1">
        <name>[4Fe-4S] cluster</name>
        <dbReference type="ChEBI" id="CHEBI:49883"/>
    </cofactor>
</comment>
<dbReference type="EMBL" id="FQYT01000008">
    <property type="protein sequence ID" value="SHI86874.1"/>
    <property type="molecule type" value="Genomic_DNA"/>
</dbReference>
<accession>A0A1M6EN44</accession>
<dbReference type="InterPro" id="IPR023404">
    <property type="entry name" value="rSAM_horseshoe"/>
</dbReference>
<keyword evidence="6" id="KW-0411">Iron-sulfur</keyword>
<dbReference type="STRING" id="1122934.SAMN02745691_00955"/>
<evidence type="ECO:0000256" key="5">
    <source>
        <dbReference type="ARBA" id="ARBA00023004"/>
    </source>
</evidence>
<dbReference type="Gene3D" id="3.80.30.20">
    <property type="entry name" value="tm_1862 like domain"/>
    <property type="match status" value="1"/>
</dbReference>
<name>A0A1M6EN44_9FIRM</name>
<dbReference type="SFLD" id="SFLDG01086">
    <property type="entry name" value="elongater_protein-like"/>
    <property type="match status" value="1"/>
</dbReference>
<dbReference type="InterPro" id="IPR006638">
    <property type="entry name" value="Elp3/MiaA/NifB-like_rSAM"/>
</dbReference>